<gene>
    <name evidence="1" type="ORF">PIOMA14_I_0415</name>
</gene>
<evidence type="ECO:0000313" key="2">
    <source>
        <dbReference type="Proteomes" id="UP000217431"/>
    </source>
</evidence>
<reference evidence="1 2" key="1">
    <citation type="journal article" date="2016" name="DNA Res.">
        <title>The complete genome sequencing of Prevotella intermedia strain OMA14 and a subsequent fine-scale, intra-species genomic comparison reveal an unusual amplification of conjugative and mobile transposons and identify a novel Prevotella-lineage-specific repeat.</title>
        <authorList>
            <person name="Naito M."/>
            <person name="Ogura Y."/>
            <person name="Itoh T."/>
            <person name="Shoji M."/>
            <person name="Okamoto M."/>
            <person name="Hayashi T."/>
            <person name="Nakayama K."/>
        </authorList>
    </citation>
    <scope>NUCLEOTIDE SEQUENCE [LARGE SCALE GENOMIC DNA]</scope>
    <source>
        <strain evidence="1 2">OMA14</strain>
    </source>
</reference>
<dbReference type="EMBL" id="AP014597">
    <property type="protein sequence ID" value="BAU16923.1"/>
    <property type="molecule type" value="Genomic_DNA"/>
</dbReference>
<sequence length="183" mass="20499">MHSYNSYNILIHLIMKKVFYSLICLIALSACSSENIALDALKVYDVSNSACKTTMSKEETRNATPTILSIELGEDGIAQCSFQDVEANCAVKNIYVKVINQDKQITLVVYNNVLEAFADCICKYDVSFKMSKLVPGSYQLKVYCAGPDMKYDERYIAYNGKINIAQNKKTIVTFSTPLILPEN</sequence>
<name>A0A0S3UHG0_PREIN</name>
<proteinExistence type="predicted"/>
<accession>A0A0S3UHG0</accession>
<evidence type="ECO:0000313" key="1">
    <source>
        <dbReference type="EMBL" id="BAU16923.1"/>
    </source>
</evidence>
<protein>
    <submittedName>
        <fullName evidence="1">Uncharacterized protein</fullName>
    </submittedName>
</protein>
<organism evidence="1 2">
    <name type="scientific">Prevotella intermedia</name>
    <dbReference type="NCBI Taxonomy" id="28131"/>
    <lineage>
        <taxon>Bacteria</taxon>
        <taxon>Pseudomonadati</taxon>
        <taxon>Bacteroidota</taxon>
        <taxon>Bacteroidia</taxon>
        <taxon>Bacteroidales</taxon>
        <taxon>Prevotellaceae</taxon>
        <taxon>Prevotella</taxon>
    </lineage>
</organism>
<dbReference type="Proteomes" id="UP000217431">
    <property type="component" value="Chromosome I"/>
</dbReference>
<dbReference type="AlphaFoldDB" id="A0A0S3UHG0"/>